<dbReference type="SUPFAM" id="SSF141130">
    <property type="entry name" value="Acetamidase/Formamidase-like"/>
    <property type="match status" value="1"/>
</dbReference>
<dbReference type="InterPro" id="IPR004304">
    <property type="entry name" value="FmdA_AmdA"/>
</dbReference>
<dbReference type="AlphaFoldDB" id="A0A2J6QYM6"/>
<dbReference type="Proteomes" id="UP000235786">
    <property type="component" value="Unassembled WGS sequence"/>
</dbReference>
<dbReference type="STRING" id="1149755.A0A2J6QYM6"/>
<dbReference type="PANTHER" id="PTHR31891">
    <property type="entry name" value="FORMAMIDASE C869.04-RELATED"/>
    <property type="match status" value="1"/>
</dbReference>
<proteinExistence type="predicted"/>
<organism evidence="1 2">
    <name type="scientific">Hyaloscypha variabilis (strain UAMH 11265 / GT02V1 / F)</name>
    <name type="common">Meliniomyces variabilis</name>
    <dbReference type="NCBI Taxonomy" id="1149755"/>
    <lineage>
        <taxon>Eukaryota</taxon>
        <taxon>Fungi</taxon>
        <taxon>Dikarya</taxon>
        <taxon>Ascomycota</taxon>
        <taxon>Pezizomycotina</taxon>
        <taxon>Leotiomycetes</taxon>
        <taxon>Helotiales</taxon>
        <taxon>Hyaloscyphaceae</taxon>
        <taxon>Hyaloscypha</taxon>
        <taxon>Hyaloscypha variabilis</taxon>
    </lineage>
</organism>
<protein>
    <recommendedName>
        <fullName evidence="3">Acetamidase/Formamidase</fullName>
    </recommendedName>
</protein>
<accession>A0A2J6QYM6</accession>
<dbReference type="Gene3D" id="3.10.28.20">
    <property type="entry name" value="Acetamidase/Formamidase-like domains"/>
    <property type="match status" value="1"/>
</dbReference>
<reference evidence="1 2" key="1">
    <citation type="submission" date="2016-04" db="EMBL/GenBank/DDBJ databases">
        <title>A degradative enzymes factory behind the ericoid mycorrhizal symbiosis.</title>
        <authorList>
            <consortium name="DOE Joint Genome Institute"/>
            <person name="Martino E."/>
            <person name="Morin E."/>
            <person name="Grelet G."/>
            <person name="Kuo A."/>
            <person name="Kohler A."/>
            <person name="Daghino S."/>
            <person name="Barry K."/>
            <person name="Choi C."/>
            <person name="Cichocki N."/>
            <person name="Clum A."/>
            <person name="Copeland A."/>
            <person name="Hainaut M."/>
            <person name="Haridas S."/>
            <person name="Labutti K."/>
            <person name="Lindquist E."/>
            <person name="Lipzen A."/>
            <person name="Khouja H.-R."/>
            <person name="Murat C."/>
            <person name="Ohm R."/>
            <person name="Olson A."/>
            <person name="Spatafora J."/>
            <person name="Veneault-Fourrey C."/>
            <person name="Henrissat B."/>
            <person name="Grigoriev I."/>
            <person name="Martin F."/>
            <person name="Perotto S."/>
        </authorList>
    </citation>
    <scope>NUCLEOTIDE SEQUENCE [LARGE SCALE GENOMIC DNA]</scope>
    <source>
        <strain evidence="1 2">F</strain>
    </source>
</reference>
<dbReference type="PANTHER" id="PTHR31891:SF1">
    <property type="entry name" value="FORMAMIDASE C869.04-RELATED"/>
    <property type="match status" value="1"/>
</dbReference>
<name>A0A2J6QYM6_HYAVF</name>
<dbReference type="Pfam" id="PF03069">
    <property type="entry name" value="FmdA_AmdA"/>
    <property type="match status" value="2"/>
</dbReference>
<keyword evidence="2" id="KW-1185">Reference proteome</keyword>
<evidence type="ECO:0000313" key="2">
    <source>
        <dbReference type="Proteomes" id="UP000235786"/>
    </source>
</evidence>
<sequence length="334" mass="36191">MSDDRFKSIHHIHHGLGCLLSWNKDHKPLIHVDSGSEVTFDNFEAGFNNITRHTTGADLAKLEIQGLQDIEKLMGPIYVNGPVFINGAEPGDTLRVEILDLQTADWGWTCVLPGLGAFKDEFKEAHIKTYDLPPGQDYTVFKKGIHIPRQPFYGTIGVASADEGDFPPIVPRNDIGGNIDCRYVGQGSTLFLPVNVPGALFAVGDGHFAQGDGEICGTAIETMMKSRIRLTVLKGKPALKSPHYETAVQKVVEMNSVGGKGEHGVVATAEEQPIAAKQALEGLMDWLVMEKELTRVEAYMLISVAGSLKIMHEVGIPTHTVSASIPLGIFVGEG</sequence>
<dbReference type="GO" id="GO:0016811">
    <property type="term" value="F:hydrolase activity, acting on carbon-nitrogen (but not peptide) bonds, in linear amides"/>
    <property type="evidence" value="ECO:0007669"/>
    <property type="project" value="InterPro"/>
</dbReference>
<evidence type="ECO:0008006" key="3">
    <source>
        <dbReference type="Google" id="ProtNLM"/>
    </source>
</evidence>
<dbReference type="Gene3D" id="2.60.120.580">
    <property type="entry name" value="Acetamidase/Formamidase-like domains"/>
    <property type="match status" value="2"/>
</dbReference>
<dbReference type="OrthoDB" id="3335528at2759"/>
<evidence type="ECO:0000313" key="1">
    <source>
        <dbReference type="EMBL" id="PMD31367.1"/>
    </source>
</evidence>
<dbReference type="EMBL" id="KZ613963">
    <property type="protein sequence ID" value="PMD31367.1"/>
    <property type="molecule type" value="Genomic_DNA"/>
</dbReference>
<gene>
    <name evidence="1" type="ORF">L207DRAFT_519592</name>
</gene>